<proteinExistence type="predicted"/>
<protein>
    <submittedName>
        <fullName evidence="1">Uncharacterized protein</fullName>
    </submittedName>
</protein>
<dbReference type="EMBL" id="AEWJ01000037">
    <property type="protein sequence ID" value="EGD59140.1"/>
    <property type="molecule type" value="Genomic_DNA"/>
</dbReference>
<dbReference type="InParanoid" id="F1Z885"/>
<evidence type="ECO:0000313" key="1">
    <source>
        <dbReference type="EMBL" id="EGD59140.1"/>
    </source>
</evidence>
<sequence length="168" mass="17791">MAAALAGFGGQALARPPEALACALQAAPAGLDARIADVILSQDRARGRPALDDLRALTDRCSDDQFLTPHQHDSYFSYVYGRMGRDVLDTRLTAEGIPSAIVDQALDIGPGNANNPAEKVTEGDLRLVAEALGKAGHDPARVTPRGWALITAWIVATATMFDGLRDLD</sequence>
<dbReference type="HOGENOM" id="CLU_1502528_0_0_5"/>
<dbReference type="Proteomes" id="UP000004728">
    <property type="component" value="Unassembled WGS sequence"/>
</dbReference>
<organism evidence="1 2">
    <name type="scientific">Novosphingobium nitrogenifigens DSM 19370</name>
    <dbReference type="NCBI Taxonomy" id="983920"/>
    <lineage>
        <taxon>Bacteria</taxon>
        <taxon>Pseudomonadati</taxon>
        <taxon>Pseudomonadota</taxon>
        <taxon>Alphaproteobacteria</taxon>
        <taxon>Sphingomonadales</taxon>
        <taxon>Sphingomonadaceae</taxon>
        <taxon>Novosphingobium</taxon>
    </lineage>
</organism>
<evidence type="ECO:0000313" key="2">
    <source>
        <dbReference type="Proteomes" id="UP000004728"/>
    </source>
</evidence>
<accession>F1Z885</accession>
<gene>
    <name evidence="1" type="ORF">Y88_1202</name>
</gene>
<dbReference type="eggNOG" id="ENOG5031HM7">
    <property type="taxonomic scope" value="Bacteria"/>
</dbReference>
<name>F1Z885_9SPHN</name>
<dbReference type="STRING" id="983920.Y88_1202"/>
<comment type="caution">
    <text evidence="1">The sequence shown here is derived from an EMBL/GenBank/DDBJ whole genome shotgun (WGS) entry which is preliminary data.</text>
</comment>
<reference evidence="1 2" key="1">
    <citation type="journal article" date="2012" name="J. Bacteriol.">
        <title>Draft Genome Sequence of Novosphingobium nitrogenifigens Y88T.</title>
        <authorList>
            <person name="Strabala T.J."/>
            <person name="Macdonald L."/>
            <person name="Liu V."/>
            <person name="Smit A.M."/>
        </authorList>
    </citation>
    <scope>NUCLEOTIDE SEQUENCE [LARGE SCALE GENOMIC DNA]</scope>
    <source>
        <strain evidence="1 2">DSM 19370</strain>
    </source>
</reference>
<keyword evidence="2" id="KW-1185">Reference proteome</keyword>
<dbReference type="AlphaFoldDB" id="F1Z885"/>